<proteinExistence type="predicted"/>
<name>H1S1X0_9BURK</name>
<organism evidence="1 2">
    <name type="scientific">Cupriavidus basilensis OR16</name>
    <dbReference type="NCBI Taxonomy" id="1127483"/>
    <lineage>
        <taxon>Bacteria</taxon>
        <taxon>Pseudomonadati</taxon>
        <taxon>Pseudomonadota</taxon>
        <taxon>Betaproteobacteria</taxon>
        <taxon>Burkholderiales</taxon>
        <taxon>Burkholderiaceae</taxon>
        <taxon>Cupriavidus</taxon>
    </lineage>
</organism>
<evidence type="ECO:0000313" key="2">
    <source>
        <dbReference type="Proteomes" id="UP000005808"/>
    </source>
</evidence>
<comment type="caution">
    <text evidence="1">The sequence shown here is derived from an EMBL/GenBank/DDBJ whole genome shotgun (WGS) entry which is preliminary data.</text>
</comment>
<gene>
    <name evidence="1" type="ORF">OR16_08352</name>
</gene>
<evidence type="ECO:0000313" key="1">
    <source>
        <dbReference type="EMBL" id="EHP43464.1"/>
    </source>
</evidence>
<dbReference type="InterPro" id="IPR036812">
    <property type="entry name" value="NAD(P)_OxRdtase_dom_sf"/>
</dbReference>
<dbReference type="AlphaFoldDB" id="H1S1X0"/>
<dbReference type="Proteomes" id="UP000005808">
    <property type="component" value="Unassembled WGS sequence"/>
</dbReference>
<sequence length="74" mass="7926">MAIGIARRPDLSGLTKTSLAWVLTNPLITSAIIVASHADPLTESLAAPDLALDPERKAQLDDTIAEYRWGDAAR</sequence>
<dbReference type="SUPFAM" id="SSF51430">
    <property type="entry name" value="NAD(P)-linked oxidoreductase"/>
    <property type="match status" value="1"/>
</dbReference>
<accession>H1S1X0</accession>
<dbReference type="EMBL" id="AHJE01000018">
    <property type="protein sequence ID" value="EHP43464.1"/>
    <property type="molecule type" value="Genomic_DNA"/>
</dbReference>
<protein>
    <submittedName>
        <fullName evidence="1">Putative oxidoreductase</fullName>
    </submittedName>
</protein>
<reference evidence="1 2" key="1">
    <citation type="journal article" date="2012" name="J. Bacteriol.">
        <title>De Novo Genome Project of Cupriavidus basilensis OR16.</title>
        <authorList>
            <person name="Cserhati M."/>
            <person name="Kriszt B."/>
            <person name="Szoboszlay S."/>
            <person name="Toth A."/>
            <person name="Szabo I."/>
            <person name="Tancsics A."/>
            <person name="Nagy I."/>
            <person name="Horvath B."/>
            <person name="Nagy I."/>
            <person name="Kukolya J."/>
        </authorList>
    </citation>
    <scope>NUCLEOTIDE SEQUENCE [LARGE SCALE GENOMIC DNA]</scope>
    <source>
        <strain evidence="1 2">OR16</strain>
    </source>
</reference>
<dbReference type="Gene3D" id="3.20.20.100">
    <property type="entry name" value="NADP-dependent oxidoreductase domain"/>
    <property type="match status" value="1"/>
</dbReference>